<feature type="compositionally biased region" description="Low complexity" evidence="10">
    <location>
        <begin position="222"/>
        <end position="237"/>
    </location>
</feature>
<evidence type="ECO:0000256" key="1">
    <source>
        <dbReference type="ARBA" id="ARBA00012513"/>
    </source>
</evidence>
<keyword evidence="13" id="KW-1185">Reference proteome</keyword>
<dbReference type="SMART" id="SM00220">
    <property type="entry name" value="S_TKc"/>
    <property type="match status" value="1"/>
</dbReference>
<proteinExistence type="inferred from homology"/>
<comment type="catalytic activity">
    <reaction evidence="9">
        <text>L-seryl-[protein] + ATP = O-phospho-L-seryl-[protein] + ADP + H(+)</text>
        <dbReference type="Rhea" id="RHEA:17989"/>
        <dbReference type="Rhea" id="RHEA-COMP:9863"/>
        <dbReference type="Rhea" id="RHEA-COMP:11604"/>
        <dbReference type="ChEBI" id="CHEBI:15378"/>
        <dbReference type="ChEBI" id="CHEBI:29999"/>
        <dbReference type="ChEBI" id="CHEBI:30616"/>
        <dbReference type="ChEBI" id="CHEBI:83421"/>
        <dbReference type="ChEBI" id="CHEBI:456216"/>
        <dbReference type="EC" id="2.7.11.1"/>
    </reaction>
</comment>
<feature type="domain" description="Protein kinase" evidence="11">
    <location>
        <begin position="500"/>
        <end position="834"/>
    </location>
</feature>
<dbReference type="InterPro" id="IPR000719">
    <property type="entry name" value="Prot_kinase_dom"/>
</dbReference>
<accession>A0ABN8WKE3</accession>
<evidence type="ECO:0000256" key="3">
    <source>
        <dbReference type="ARBA" id="ARBA00022679"/>
    </source>
</evidence>
<evidence type="ECO:0000256" key="8">
    <source>
        <dbReference type="ARBA" id="ARBA00047899"/>
    </source>
</evidence>
<protein>
    <recommendedName>
        <fullName evidence="1">non-specific serine/threonine protein kinase</fullName>
        <ecNumber evidence="1">2.7.11.1</ecNumber>
    </recommendedName>
</protein>
<name>A0ABN8WKE3_SACUV</name>
<dbReference type="EC" id="2.7.11.1" evidence="1"/>
<feature type="region of interest" description="Disordered" evidence="10">
    <location>
        <begin position="324"/>
        <end position="346"/>
    </location>
</feature>
<dbReference type="SUPFAM" id="SSF56112">
    <property type="entry name" value="Protein kinase-like (PK-like)"/>
    <property type="match status" value="1"/>
</dbReference>
<sequence>MGDEKLSRHSSLKRARSLSESIKGLFKPSGISGGSSAGQPSPRPGQDQAHPHQPARIITSNVSSPSVSPIQSPVLQAAPKHHKLGVPNIAKLSLSPSREPSLNSENEMFSQESFISEKDEDEANLLEREELQNKNEEQTRMKHARSKDAHVPHHRYTVGSDEVERRPRERQKNFPQNAASSNPTNSSANHVLDQENNFSIDAMLDYDEESKFRRRRNSLGVRTNSNRTRSRKNSLSTPRSPPMKNGNDGANPNATNNAINNTSNRIYMKGRNHSDSISASSLPKFQEIECKCILDLDQFKVFENGYHEHTLKVLPIIENNKYVDSGDDKDPDAPANNGEDGDNDLETNLHKQKSVFSLSGLFKSHKDATQQQQQEEDDDQINLEKAFSIIPSQKFIKSQVLKKSRTSNPKNGNNDELMKNDGKNIPQIVNPNAAVGAEELKLINALSEKIRKGLKSENAKISGSETKSNSNKQEVIDDTENKSRPANNDTSHRPCSQKYGKSIGVVGAGAYGVVKICARCKTSKDVLPYSTYSSGKKLFFAVKELKPKPGDPIDKFCTRLTSEFIIGHSLSHPHFEANTAVSGSTTRSTPPRHVFNAPNILKILDLMEYNNSFVEVMEFCASGDLYSLLTRNNISNDANNGSSRLIQTVKEGSGSPLHPLEADCFMKQLLNGVQYMHDHGIAHCDLKPENILFQPNGLLKVCDFGTSSVFQTAWEKHVHFQSGAMGSEPYVAPEEFIRDTEYDPRLVDCWSCGIVYCTMVMGQYLWKIAIPEKDSLFKSFLSEIKNDGQFYLFEELRHVSSELNRLRKIALYRTFQVDPTKRISIEQLLQSSWMRRTKCCVVYRPLHNKVSK</sequence>
<evidence type="ECO:0000313" key="13">
    <source>
        <dbReference type="Proteomes" id="UP001162085"/>
    </source>
</evidence>
<evidence type="ECO:0000256" key="7">
    <source>
        <dbReference type="ARBA" id="ARBA00038505"/>
    </source>
</evidence>
<dbReference type="EMBL" id="OX365937">
    <property type="protein sequence ID" value="CAI4044349.1"/>
    <property type="molecule type" value="Genomic_DNA"/>
</dbReference>
<keyword evidence="3" id="KW-0808">Transferase</keyword>
<dbReference type="InterPro" id="IPR008271">
    <property type="entry name" value="Ser/Thr_kinase_AS"/>
</dbReference>
<dbReference type="PROSITE" id="PS00108">
    <property type="entry name" value="PROTEIN_KINASE_ST"/>
    <property type="match status" value="1"/>
</dbReference>
<keyword evidence="2" id="KW-0723">Serine/threonine-protein kinase</keyword>
<feature type="compositionally biased region" description="Basic and acidic residues" evidence="10">
    <location>
        <begin position="125"/>
        <end position="151"/>
    </location>
</feature>
<evidence type="ECO:0000256" key="6">
    <source>
        <dbReference type="ARBA" id="ARBA00022840"/>
    </source>
</evidence>
<feature type="region of interest" description="Disordered" evidence="10">
    <location>
        <begin position="215"/>
        <end position="256"/>
    </location>
</feature>
<feature type="compositionally biased region" description="Polar residues" evidence="10">
    <location>
        <begin position="94"/>
        <end position="114"/>
    </location>
</feature>
<dbReference type="InterPro" id="IPR011009">
    <property type="entry name" value="Kinase-like_dom_sf"/>
</dbReference>
<dbReference type="Proteomes" id="UP001162085">
    <property type="component" value="Chromosome 10"/>
</dbReference>
<keyword evidence="5" id="KW-0418">Kinase</keyword>
<evidence type="ECO:0000256" key="10">
    <source>
        <dbReference type="SAM" id="MobiDB-lite"/>
    </source>
</evidence>
<feature type="region of interest" description="Disordered" evidence="10">
    <location>
        <begin position="454"/>
        <end position="496"/>
    </location>
</feature>
<feature type="region of interest" description="Disordered" evidence="10">
    <location>
        <begin position="1"/>
        <end position="191"/>
    </location>
</feature>
<dbReference type="PROSITE" id="PS50011">
    <property type="entry name" value="PROTEIN_KINASE_DOM"/>
    <property type="match status" value="1"/>
</dbReference>
<evidence type="ECO:0000259" key="11">
    <source>
        <dbReference type="PROSITE" id="PS50011"/>
    </source>
</evidence>
<comment type="similarity">
    <text evidence="7">Belongs to the protein kinase superfamily. CAMK Ser/Thr protein kinase family. NPR/HAL subfamily. HAL5 sub-subfamily.</text>
</comment>
<comment type="catalytic activity">
    <reaction evidence="8">
        <text>L-threonyl-[protein] + ATP = O-phospho-L-threonyl-[protein] + ADP + H(+)</text>
        <dbReference type="Rhea" id="RHEA:46608"/>
        <dbReference type="Rhea" id="RHEA-COMP:11060"/>
        <dbReference type="Rhea" id="RHEA-COMP:11605"/>
        <dbReference type="ChEBI" id="CHEBI:15378"/>
        <dbReference type="ChEBI" id="CHEBI:30013"/>
        <dbReference type="ChEBI" id="CHEBI:30616"/>
        <dbReference type="ChEBI" id="CHEBI:61977"/>
        <dbReference type="ChEBI" id="CHEBI:456216"/>
        <dbReference type="EC" id="2.7.11.1"/>
    </reaction>
</comment>
<gene>
    <name evidence="12" type="primary">SUVZ10G0410</name>
    <name evidence="12" type="ORF">SUVZ_10G0410</name>
</gene>
<organism evidence="12 13">
    <name type="scientific">Saccharomyces uvarum</name>
    <name type="common">Yeast</name>
    <name type="synonym">Saccharomyces bayanus var. uvarum</name>
    <dbReference type="NCBI Taxonomy" id="230603"/>
    <lineage>
        <taxon>Eukaryota</taxon>
        <taxon>Fungi</taxon>
        <taxon>Dikarya</taxon>
        <taxon>Ascomycota</taxon>
        <taxon>Saccharomycotina</taxon>
        <taxon>Saccharomycetes</taxon>
        <taxon>Saccharomycetales</taxon>
        <taxon>Saccharomycetaceae</taxon>
        <taxon>Saccharomyces</taxon>
    </lineage>
</organism>
<dbReference type="Pfam" id="PF00069">
    <property type="entry name" value="Pkinase"/>
    <property type="match status" value="1"/>
</dbReference>
<dbReference type="PANTHER" id="PTHR24343">
    <property type="entry name" value="SERINE/THREONINE KINASE"/>
    <property type="match status" value="1"/>
</dbReference>
<feature type="compositionally biased region" description="Low complexity" evidence="10">
    <location>
        <begin position="57"/>
        <end position="74"/>
    </location>
</feature>
<evidence type="ECO:0000256" key="4">
    <source>
        <dbReference type="ARBA" id="ARBA00022741"/>
    </source>
</evidence>
<evidence type="ECO:0000256" key="9">
    <source>
        <dbReference type="ARBA" id="ARBA00048679"/>
    </source>
</evidence>
<dbReference type="PANTHER" id="PTHR24343:SF43">
    <property type="entry name" value="SERINE_THREONINE-PROTEIN KINASE HAL5-RELATED"/>
    <property type="match status" value="1"/>
</dbReference>
<evidence type="ECO:0000256" key="2">
    <source>
        <dbReference type="ARBA" id="ARBA00022527"/>
    </source>
</evidence>
<evidence type="ECO:0000256" key="5">
    <source>
        <dbReference type="ARBA" id="ARBA00022777"/>
    </source>
</evidence>
<feature type="compositionally biased region" description="Basic and acidic residues" evidence="10">
    <location>
        <begin position="162"/>
        <end position="172"/>
    </location>
</feature>
<keyword evidence="6" id="KW-0067">ATP-binding</keyword>
<keyword evidence="4" id="KW-0547">Nucleotide-binding</keyword>
<feature type="compositionally biased region" description="Low complexity" evidence="10">
    <location>
        <begin position="177"/>
        <end position="189"/>
    </location>
</feature>
<dbReference type="Gene3D" id="1.10.510.10">
    <property type="entry name" value="Transferase(Phosphotransferase) domain 1"/>
    <property type="match status" value="1"/>
</dbReference>
<feature type="compositionally biased region" description="Polar residues" evidence="10">
    <location>
        <begin position="459"/>
        <end position="473"/>
    </location>
</feature>
<reference evidence="12" key="1">
    <citation type="submission" date="2022-10" db="EMBL/GenBank/DDBJ databases">
        <authorList>
            <person name="Byrne P K."/>
        </authorList>
    </citation>
    <scope>NUCLEOTIDE SEQUENCE</scope>
    <source>
        <strain evidence="12">ZP964</strain>
    </source>
</reference>
<evidence type="ECO:0000313" key="12">
    <source>
        <dbReference type="EMBL" id="CAI4044349.1"/>
    </source>
</evidence>
<feature type="region of interest" description="Disordered" evidence="10">
    <location>
        <begin position="400"/>
        <end position="425"/>
    </location>
</feature>